<evidence type="ECO:0000256" key="1">
    <source>
        <dbReference type="SAM" id="MobiDB-lite"/>
    </source>
</evidence>
<dbReference type="AlphaFoldDB" id="A0A144MIP2"/>
<feature type="region of interest" description="Disordered" evidence="1">
    <location>
        <begin position="208"/>
        <end position="227"/>
    </location>
</feature>
<proteinExistence type="predicted"/>
<dbReference type="SUPFAM" id="SSF51445">
    <property type="entry name" value="(Trans)glycosidases"/>
    <property type="match status" value="1"/>
</dbReference>
<name>A0A144MIP2_BRELN</name>
<organism evidence="2 3">
    <name type="scientific">Brevibacterium linens</name>
    <dbReference type="NCBI Taxonomy" id="1703"/>
    <lineage>
        <taxon>Bacteria</taxon>
        <taxon>Bacillati</taxon>
        <taxon>Actinomycetota</taxon>
        <taxon>Actinomycetes</taxon>
        <taxon>Micrococcales</taxon>
        <taxon>Brevibacteriaceae</taxon>
        <taxon>Brevibacterium</taxon>
    </lineage>
</organism>
<dbReference type="InterPro" id="IPR051923">
    <property type="entry name" value="Glycosyl_Hydrolase_39"/>
</dbReference>
<dbReference type="PANTHER" id="PTHR12631:SF10">
    <property type="entry name" value="BETA-XYLOSIDASE-LIKE PROTEIN-RELATED"/>
    <property type="match status" value="1"/>
</dbReference>
<dbReference type="InterPro" id="IPR017853">
    <property type="entry name" value="GH"/>
</dbReference>
<dbReference type="Proteomes" id="UP000075950">
    <property type="component" value="Chromosome"/>
</dbReference>
<dbReference type="KEGG" id="bly:A2T55_16365"/>
<sequence>MGWAAIETSRGVDSSWALEKYDLAIDLANREDLKVLLVLQRTPSWANGSDDETLAPKDPGAFGDFVLRMCQRFAGRVSAIELWNEPNQPSFFTARSPGEEAREHAAMVEDAYRKLKDHGPQNGDSLVVLAGGTSEVDVEWWEQMYAFGVAEFTDVVAVNPYPEPADASIADDSGGRSRMQEIDDLIGLMGREGDADKSVWFTEVGWSTHKSASDSPDDRPSVDEKTQADRFEETVRIVEIDYPQVEMIFWYNLRDSGDVGSGIESGFGLLDRNLEQKAAMHRMRELFVGD</sequence>
<protein>
    <submittedName>
        <fullName evidence="2">Uncharacterized protein</fullName>
    </submittedName>
</protein>
<evidence type="ECO:0000313" key="3">
    <source>
        <dbReference type="Proteomes" id="UP000075950"/>
    </source>
</evidence>
<accession>A0A144MIP2</accession>
<reference evidence="3" key="1">
    <citation type="submission" date="2016-03" db="EMBL/GenBank/DDBJ databases">
        <authorList>
            <person name="Ploux O."/>
        </authorList>
    </citation>
    <scope>NUCLEOTIDE SEQUENCE [LARGE SCALE GENOMIC DNA]</scope>
    <source>
        <strain evidence="3">BS258</strain>
    </source>
</reference>
<gene>
    <name evidence="2" type="ORF">A2T55_16365</name>
</gene>
<feature type="compositionally biased region" description="Basic and acidic residues" evidence="1">
    <location>
        <begin position="216"/>
        <end position="227"/>
    </location>
</feature>
<dbReference type="EMBL" id="CP014869">
    <property type="protein sequence ID" value="AMT95089.1"/>
    <property type="molecule type" value="Genomic_DNA"/>
</dbReference>
<dbReference type="Gene3D" id="3.20.20.80">
    <property type="entry name" value="Glycosidases"/>
    <property type="match status" value="1"/>
</dbReference>
<evidence type="ECO:0000313" key="2">
    <source>
        <dbReference type="EMBL" id="AMT95089.1"/>
    </source>
</evidence>
<dbReference type="GO" id="GO:0004553">
    <property type="term" value="F:hydrolase activity, hydrolyzing O-glycosyl compounds"/>
    <property type="evidence" value="ECO:0007669"/>
    <property type="project" value="TreeGrafter"/>
</dbReference>
<dbReference type="PANTHER" id="PTHR12631">
    <property type="entry name" value="ALPHA-L-IDURONIDASE"/>
    <property type="match status" value="1"/>
</dbReference>